<accession>A0A2G5VNW0</accession>
<dbReference type="EMBL" id="PDUG01000001">
    <property type="protein sequence ID" value="PIC53454.1"/>
    <property type="molecule type" value="Genomic_DNA"/>
</dbReference>
<reference evidence="3" key="1">
    <citation type="submission" date="2017-10" db="EMBL/GenBank/DDBJ databases">
        <title>Rapid genome shrinkage in a self-fertile nematode reveals novel sperm competition proteins.</title>
        <authorList>
            <person name="Yin D."/>
            <person name="Schwarz E.M."/>
            <person name="Thomas C.G."/>
            <person name="Felde R.L."/>
            <person name="Korf I.F."/>
            <person name="Cutter A.D."/>
            <person name="Schartner C.M."/>
            <person name="Ralston E.J."/>
            <person name="Meyer B.J."/>
            <person name="Haag E.S."/>
        </authorList>
    </citation>
    <scope>NUCLEOTIDE SEQUENCE [LARGE SCALE GENOMIC DNA]</scope>
    <source>
        <strain evidence="3">JU1422</strain>
    </source>
</reference>
<feature type="transmembrane region" description="Helical" evidence="1">
    <location>
        <begin position="24"/>
        <end position="43"/>
    </location>
</feature>
<organism evidence="2 3">
    <name type="scientific">Caenorhabditis nigoni</name>
    <dbReference type="NCBI Taxonomy" id="1611254"/>
    <lineage>
        <taxon>Eukaryota</taxon>
        <taxon>Metazoa</taxon>
        <taxon>Ecdysozoa</taxon>
        <taxon>Nematoda</taxon>
        <taxon>Chromadorea</taxon>
        <taxon>Rhabditida</taxon>
        <taxon>Rhabditina</taxon>
        <taxon>Rhabditomorpha</taxon>
        <taxon>Rhabditoidea</taxon>
        <taxon>Rhabditidae</taxon>
        <taxon>Peloderinae</taxon>
        <taxon>Caenorhabditis</taxon>
    </lineage>
</organism>
<proteinExistence type="predicted"/>
<dbReference type="Proteomes" id="UP000230233">
    <property type="component" value="Chromosome I"/>
</dbReference>
<comment type="caution">
    <text evidence="2">The sequence shown here is derived from an EMBL/GenBank/DDBJ whole genome shotgun (WGS) entry which is preliminary data.</text>
</comment>
<keyword evidence="1" id="KW-1133">Transmembrane helix</keyword>
<evidence type="ECO:0000313" key="3">
    <source>
        <dbReference type="Proteomes" id="UP000230233"/>
    </source>
</evidence>
<evidence type="ECO:0000256" key="1">
    <source>
        <dbReference type="SAM" id="Phobius"/>
    </source>
</evidence>
<name>A0A2G5VNW0_9PELO</name>
<keyword evidence="3" id="KW-1185">Reference proteome</keyword>
<protein>
    <submittedName>
        <fullName evidence="2">Uncharacterized protein</fullName>
    </submittedName>
</protein>
<sequence>MSLPQLSVFQDNNKDKTPLLTSRIHIKIIMQFLILLALVGLGASQTTGREFAKGDLFDEYLINQVRDEMKNTIYCMSTIGCIKSINEFPFFQDPNTILAFRCVRRILNAVPKEFTEEIISQVRG</sequence>
<keyword evidence="1" id="KW-0812">Transmembrane</keyword>
<dbReference type="AlphaFoldDB" id="A0A2G5VNW0"/>
<evidence type="ECO:0000313" key="2">
    <source>
        <dbReference type="EMBL" id="PIC53454.1"/>
    </source>
</evidence>
<gene>
    <name evidence="2" type="primary">Cnig_chr_I.g3151</name>
    <name evidence="2" type="ORF">B9Z55_003151</name>
</gene>
<keyword evidence="1" id="KW-0472">Membrane</keyword>